<dbReference type="OrthoDB" id="6612291at2759"/>
<comment type="subcellular location">
    <subcellularLocation>
        <location evidence="1">Membrane</location>
        <topology evidence="1">Multi-pass membrane protein</topology>
    </subcellularLocation>
</comment>
<keyword evidence="2" id="KW-0813">Transport</keyword>
<evidence type="ECO:0000256" key="3">
    <source>
        <dbReference type="ARBA" id="ARBA00022692"/>
    </source>
</evidence>
<evidence type="ECO:0000256" key="6">
    <source>
        <dbReference type="SAM" id="Phobius"/>
    </source>
</evidence>
<dbReference type="STRING" id="151549.A0A4C1V5Z4"/>
<evidence type="ECO:0000259" key="8">
    <source>
        <dbReference type="PROSITE" id="PS50850"/>
    </source>
</evidence>
<feature type="chain" id="PRO_5020039122" evidence="7">
    <location>
        <begin position="18"/>
        <end position="139"/>
    </location>
</feature>
<evidence type="ECO:0000256" key="2">
    <source>
        <dbReference type="ARBA" id="ARBA00022448"/>
    </source>
</evidence>
<evidence type="ECO:0000313" key="9">
    <source>
        <dbReference type="EMBL" id="GBP33796.1"/>
    </source>
</evidence>
<dbReference type="InterPro" id="IPR020846">
    <property type="entry name" value="MFS_dom"/>
</dbReference>
<keyword evidence="7" id="KW-0732">Signal</keyword>
<dbReference type="PANTHER" id="PTHR48020">
    <property type="entry name" value="PROTON MYO-INOSITOL COTRANSPORTER"/>
    <property type="match status" value="1"/>
</dbReference>
<dbReference type="PANTHER" id="PTHR48020:SF12">
    <property type="entry name" value="PROTON MYO-INOSITOL COTRANSPORTER"/>
    <property type="match status" value="1"/>
</dbReference>
<evidence type="ECO:0000313" key="10">
    <source>
        <dbReference type="Proteomes" id="UP000299102"/>
    </source>
</evidence>
<dbReference type="Proteomes" id="UP000299102">
    <property type="component" value="Unassembled WGS sequence"/>
</dbReference>
<protein>
    <submittedName>
        <fullName evidence="9">Facilitated trehalose transporter Tret1</fullName>
    </submittedName>
</protein>
<dbReference type="EMBL" id="BGZK01000279">
    <property type="protein sequence ID" value="GBP33796.1"/>
    <property type="molecule type" value="Genomic_DNA"/>
</dbReference>
<gene>
    <name evidence="9" type="primary">Tret1</name>
    <name evidence="9" type="ORF">EVAR_25397_1</name>
</gene>
<name>A0A4C1V5Z4_EUMVA</name>
<dbReference type="Gene3D" id="1.20.1250.20">
    <property type="entry name" value="MFS general substrate transporter like domains"/>
    <property type="match status" value="1"/>
</dbReference>
<dbReference type="InterPro" id="IPR005828">
    <property type="entry name" value="MFS_sugar_transport-like"/>
</dbReference>
<evidence type="ECO:0000256" key="1">
    <source>
        <dbReference type="ARBA" id="ARBA00004141"/>
    </source>
</evidence>
<proteinExistence type="predicted"/>
<dbReference type="Pfam" id="PF00083">
    <property type="entry name" value="Sugar_tr"/>
    <property type="match status" value="1"/>
</dbReference>
<keyword evidence="5 6" id="KW-0472">Membrane</keyword>
<comment type="caution">
    <text evidence="9">The sequence shown here is derived from an EMBL/GenBank/DDBJ whole genome shotgun (WGS) entry which is preliminary data.</text>
</comment>
<evidence type="ECO:0000256" key="5">
    <source>
        <dbReference type="ARBA" id="ARBA00023136"/>
    </source>
</evidence>
<keyword evidence="10" id="KW-1185">Reference proteome</keyword>
<dbReference type="GO" id="GO:0022857">
    <property type="term" value="F:transmembrane transporter activity"/>
    <property type="evidence" value="ECO:0007669"/>
    <property type="project" value="InterPro"/>
</dbReference>
<keyword evidence="3 6" id="KW-0812">Transmembrane</keyword>
<feature type="transmembrane region" description="Helical" evidence="6">
    <location>
        <begin position="86"/>
        <end position="110"/>
    </location>
</feature>
<evidence type="ECO:0000256" key="7">
    <source>
        <dbReference type="SAM" id="SignalP"/>
    </source>
</evidence>
<accession>A0A4C1V5Z4</accession>
<dbReference type="AlphaFoldDB" id="A0A4C1V5Z4"/>
<feature type="signal peptide" evidence="7">
    <location>
        <begin position="1"/>
        <end position="17"/>
    </location>
</feature>
<evidence type="ECO:0000256" key="4">
    <source>
        <dbReference type="ARBA" id="ARBA00022989"/>
    </source>
</evidence>
<keyword evidence="4 6" id="KW-1133">Transmembrane helix</keyword>
<dbReference type="InterPro" id="IPR050814">
    <property type="entry name" value="Myo-inositol_Transporter"/>
</dbReference>
<dbReference type="SUPFAM" id="SSF103473">
    <property type="entry name" value="MFS general substrate transporter"/>
    <property type="match status" value="1"/>
</dbReference>
<dbReference type="PROSITE" id="PS50850">
    <property type="entry name" value="MFS"/>
    <property type="match status" value="1"/>
</dbReference>
<organism evidence="9 10">
    <name type="scientific">Eumeta variegata</name>
    <name type="common">Bagworm moth</name>
    <name type="synonym">Eumeta japonica</name>
    <dbReference type="NCBI Taxonomy" id="151549"/>
    <lineage>
        <taxon>Eukaryota</taxon>
        <taxon>Metazoa</taxon>
        <taxon>Ecdysozoa</taxon>
        <taxon>Arthropoda</taxon>
        <taxon>Hexapoda</taxon>
        <taxon>Insecta</taxon>
        <taxon>Pterygota</taxon>
        <taxon>Neoptera</taxon>
        <taxon>Endopterygota</taxon>
        <taxon>Lepidoptera</taxon>
        <taxon>Glossata</taxon>
        <taxon>Ditrysia</taxon>
        <taxon>Tineoidea</taxon>
        <taxon>Psychidae</taxon>
        <taxon>Oiketicinae</taxon>
        <taxon>Eumeta</taxon>
    </lineage>
</organism>
<dbReference type="GO" id="GO:0016020">
    <property type="term" value="C:membrane"/>
    <property type="evidence" value="ECO:0007669"/>
    <property type="project" value="UniProtKB-SubCell"/>
</dbReference>
<sequence length="139" mass="15567">MGVGMLCLGGWFLCASAANLPGWVPVLAMCVCIFADAAGFQPVSYIIITDLFTFPLRGTVSAFANICAKLLNFIQTKWFYDLSQHIGMHWTFIMFSLVCFVGCFYSVFFFPETRGKTVEEIYEELSGKKKKQNNDSPEA</sequence>
<dbReference type="InterPro" id="IPR036259">
    <property type="entry name" value="MFS_trans_sf"/>
</dbReference>
<feature type="domain" description="Major facilitator superfamily (MFS) profile" evidence="8">
    <location>
        <begin position="1"/>
        <end position="114"/>
    </location>
</feature>
<reference evidence="9 10" key="1">
    <citation type="journal article" date="2019" name="Commun. Biol.">
        <title>The bagworm genome reveals a unique fibroin gene that provides high tensile strength.</title>
        <authorList>
            <person name="Kono N."/>
            <person name="Nakamura H."/>
            <person name="Ohtoshi R."/>
            <person name="Tomita M."/>
            <person name="Numata K."/>
            <person name="Arakawa K."/>
        </authorList>
    </citation>
    <scope>NUCLEOTIDE SEQUENCE [LARGE SCALE GENOMIC DNA]</scope>
</reference>